<dbReference type="PANTHER" id="PTHR13390">
    <property type="entry name" value="LIPASE"/>
    <property type="match status" value="1"/>
</dbReference>
<evidence type="ECO:0000256" key="4">
    <source>
        <dbReference type="ARBA" id="ARBA00022677"/>
    </source>
</evidence>
<dbReference type="GO" id="GO:0003676">
    <property type="term" value="F:nucleic acid binding"/>
    <property type="evidence" value="ECO:0007669"/>
    <property type="project" value="InterPro"/>
</dbReference>
<organism evidence="10 11">
    <name type="scientific">Ignelater luminosus</name>
    <name type="common">Cucubano</name>
    <name type="synonym">Pyrophorus luminosus</name>
    <dbReference type="NCBI Taxonomy" id="2038154"/>
    <lineage>
        <taxon>Eukaryota</taxon>
        <taxon>Metazoa</taxon>
        <taxon>Ecdysozoa</taxon>
        <taxon>Arthropoda</taxon>
        <taxon>Hexapoda</taxon>
        <taxon>Insecta</taxon>
        <taxon>Pterygota</taxon>
        <taxon>Neoptera</taxon>
        <taxon>Endopterygota</taxon>
        <taxon>Coleoptera</taxon>
        <taxon>Polyphaga</taxon>
        <taxon>Elateriformia</taxon>
        <taxon>Elateroidea</taxon>
        <taxon>Elateridae</taxon>
        <taxon>Agrypninae</taxon>
        <taxon>Pyrophorini</taxon>
        <taxon>Ignelater</taxon>
    </lineage>
</organism>
<dbReference type="EMBL" id="VTPC01006945">
    <property type="protein sequence ID" value="KAF2894506.1"/>
    <property type="molecule type" value="Genomic_DNA"/>
</dbReference>
<dbReference type="SUPFAM" id="SSF53474">
    <property type="entry name" value="alpha/beta-Hydrolases"/>
    <property type="match status" value="1"/>
</dbReference>
<keyword evidence="11" id="KW-1185">Reference proteome</keyword>
<dbReference type="EC" id="3.1.1.13" evidence="7"/>
<dbReference type="GO" id="GO:0005811">
    <property type="term" value="C:lipid droplet"/>
    <property type="evidence" value="ECO:0007669"/>
    <property type="project" value="UniProtKB-SubCell"/>
</dbReference>
<evidence type="ECO:0000256" key="6">
    <source>
        <dbReference type="ARBA" id="ARBA00031924"/>
    </source>
</evidence>
<dbReference type="GO" id="GO:0019915">
    <property type="term" value="P:lipid storage"/>
    <property type="evidence" value="ECO:0007669"/>
    <property type="project" value="InterPro"/>
</dbReference>
<evidence type="ECO:0000256" key="9">
    <source>
        <dbReference type="SAM" id="Phobius"/>
    </source>
</evidence>
<protein>
    <recommendedName>
        <fullName evidence="3">Lipid droplet-associated hydrolase</fullName>
        <ecNumber evidence="7">3.1.1.13</ecNumber>
    </recommendedName>
    <alternativeName>
        <fullName evidence="6">Lipid droplet-associated serine hydrolase</fullName>
    </alternativeName>
</protein>
<sequence length="425" mass="49362">MVKMQEEYLNVCGMPTKVITWGKSVQEGFEKDEPKDIVICIPGNPGLTKVYSQFLQTIHEQVGYPVWIIGHAGHELPSDVKPEIPPLEDNEKIYGLQGQILYKQAFILKYLPRDVRIHFIGHSIGAYMILQLLKDRKIRSRTAQSYLLYPTIENLAETRNGKIINNIISPIIWALTLFITIFSFIPLIFRKFLIQMLFLVLSIPSIYEDSFVNLLQPTVLKKVYVLALDEMATVKERDNDVLKQDKDKIKLYYGRNDGWAPLSHYTKLKDDIPGINAEVCDQNIGHNFIFKHSNEMGSIIIFEEGDMMRQGRNMRFQMDGAPVHWGVQTRQWLYEAYPEKWIGRWFSSVPPRSLDLNPLDFFLWGTLKTLVYKKEIQAKRELIQRIHNAVVVITNNNMLQNMEASILRRIRKCDEVNGAYIENLL</sequence>
<dbReference type="InterPro" id="IPR029058">
    <property type="entry name" value="AB_hydrolase_fold"/>
</dbReference>
<dbReference type="Gene3D" id="3.30.420.10">
    <property type="entry name" value="Ribonuclease H-like superfamily/Ribonuclease H"/>
    <property type="match status" value="1"/>
</dbReference>
<comment type="caution">
    <text evidence="10">The sequence shown here is derived from an EMBL/GenBank/DDBJ whole genome shotgun (WGS) entry which is preliminary data.</text>
</comment>
<evidence type="ECO:0000256" key="5">
    <source>
        <dbReference type="ARBA" id="ARBA00022801"/>
    </source>
</evidence>
<dbReference type="InterPro" id="IPR036397">
    <property type="entry name" value="RNaseH_sf"/>
</dbReference>
<dbReference type="Gene3D" id="3.40.50.1820">
    <property type="entry name" value="alpha/beta hydrolase"/>
    <property type="match status" value="1"/>
</dbReference>
<dbReference type="InterPro" id="IPR019363">
    <property type="entry name" value="LDAH"/>
</dbReference>
<dbReference type="Pfam" id="PF10230">
    <property type="entry name" value="LIDHydrolase"/>
    <property type="match status" value="1"/>
</dbReference>
<keyword evidence="9" id="KW-1133">Transmembrane helix</keyword>
<dbReference type="OrthoDB" id="448051at2759"/>
<accession>A0A8K0CZW4</accession>
<keyword evidence="9" id="KW-0812">Transmembrane</keyword>
<evidence type="ECO:0000256" key="1">
    <source>
        <dbReference type="ARBA" id="ARBA00004502"/>
    </source>
</evidence>
<keyword evidence="9" id="KW-0472">Membrane</keyword>
<dbReference type="Proteomes" id="UP000801492">
    <property type="component" value="Unassembled WGS sequence"/>
</dbReference>
<evidence type="ECO:0000256" key="8">
    <source>
        <dbReference type="ARBA" id="ARBA00049527"/>
    </source>
</evidence>
<keyword evidence="4" id="KW-0551">Lipid droplet</keyword>
<comment type="catalytic activity">
    <reaction evidence="8">
        <text>a cholesterol ester + H2O = cholesterol + a fatty acid + H(+)</text>
        <dbReference type="Rhea" id="RHEA:36403"/>
        <dbReference type="ChEBI" id="CHEBI:15377"/>
        <dbReference type="ChEBI" id="CHEBI:15378"/>
        <dbReference type="ChEBI" id="CHEBI:16113"/>
        <dbReference type="ChEBI" id="CHEBI:17002"/>
        <dbReference type="ChEBI" id="CHEBI:28868"/>
        <dbReference type="EC" id="3.1.1.13"/>
    </reaction>
    <physiologicalReaction direction="left-to-right" evidence="8">
        <dbReference type="Rhea" id="RHEA:36404"/>
    </physiologicalReaction>
</comment>
<evidence type="ECO:0000256" key="3">
    <source>
        <dbReference type="ARBA" id="ARBA00019242"/>
    </source>
</evidence>
<evidence type="ECO:0000313" key="11">
    <source>
        <dbReference type="Proteomes" id="UP000801492"/>
    </source>
</evidence>
<name>A0A8K0CZW4_IGNLU</name>
<comment type="similarity">
    <text evidence="2">Belongs to the AB hydrolase superfamily. LDAH family.</text>
</comment>
<feature type="transmembrane region" description="Helical" evidence="9">
    <location>
        <begin position="167"/>
        <end position="189"/>
    </location>
</feature>
<proteinExistence type="inferred from homology"/>
<reference evidence="10" key="1">
    <citation type="submission" date="2019-08" db="EMBL/GenBank/DDBJ databases">
        <title>The genome of the North American firefly Photinus pyralis.</title>
        <authorList>
            <consortium name="Photinus pyralis genome working group"/>
            <person name="Fallon T.R."/>
            <person name="Sander Lower S.E."/>
            <person name="Weng J.-K."/>
        </authorList>
    </citation>
    <scope>NUCLEOTIDE SEQUENCE</scope>
    <source>
        <strain evidence="10">TRF0915ILg1</strain>
        <tissue evidence="10">Whole body</tissue>
    </source>
</reference>
<keyword evidence="5" id="KW-0378">Hydrolase</keyword>
<evidence type="ECO:0000256" key="7">
    <source>
        <dbReference type="ARBA" id="ARBA00039150"/>
    </source>
</evidence>
<dbReference type="PANTHER" id="PTHR13390:SF0">
    <property type="entry name" value="LIPID DROPLET-ASSOCIATED HYDROLASE"/>
    <property type="match status" value="1"/>
</dbReference>
<comment type="subcellular location">
    <subcellularLocation>
        <location evidence="1">Lipid droplet</location>
    </subcellularLocation>
</comment>
<dbReference type="GO" id="GO:0004771">
    <property type="term" value="F:sterol ester esterase activity"/>
    <property type="evidence" value="ECO:0007669"/>
    <property type="project" value="UniProtKB-EC"/>
</dbReference>
<gene>
    <name evidence="10" type="ORF">ILUMI_11667</name>
</gene>
<dbReference type="AlphaFoldDB" id="A0A8K0CZW4"/>
<evidence type="ECO:0000313" key="10">
    <source>
        <dbReference type="EMBL" id="KAF2894506.1"/>
    </source>
</evidence>
<evidence type="ECO:0000256" key="2">
    <source>
        <dbReference type="ARBA" id="ARBA00008300"/>
    </source>
</evidence>